<feature type="domain" description="HTH tetR-type" evidence="3">
    <location>
        <begin position="9"/>
        <end position="69"/>
    </location>
</feature>
<dbReference type="PANTHER" id="PTHR43479:SF11">
    <property type="entry name" value="ACREF_ENVCD OPERON REPRESSOR-RELATED"/>
    <property type="match status" value="1"/>
</dbReference>
<evidence type="ECO:0000256" key="2">
    <source>
        <dbReference type="PROSITE-ProRule" id="PRU00335"/>
    </source>
</evidence>
<evidence type="ECO:0000259" key="3">
    <source>
        <dbReference type="PROSITE" id="PS50977"/>
    </source>
</evidence>
<sequence>MPRTGLSPEEIREKATDAAEERIRRHGFDKFRLVDIAKDLDVSHVALYKHFPDKSALLDSVSERWLLRMDEALLKVTEKKKSAKDLLWEWFLLFHQLKKEKVQTDPELYKAFDNAAEAKKTFVIKHVNEMHRQLEGILRKALDEKSIQGESASSLEKVFFESTVGFHHPKLVYQHLTEKREKLLKQVLETLWSGAGGS</sequence>
<name>A0A4R9M517_9LEPT</name>
<dbReference type="InterPro" id="IPR050624">
    <property type="entry name" value="HTH-type_Tx_Regulator"/>
</dbReference>
<evidence type="ECO:0000313" key="5">
    <source>
        <dbReference type="Proteomes" id="UP000298058"/>
    </source>
</evidence>
<dbReference type="Pfam" id="PF17935">
    <property type="entry name" value="TetR_C_27"/>
    <property type="match status" value="1"/>
</dbReference>
<evidence type="ECO:0000256" key="1">
    <source>
        <dbReference type="ARBA" id="ARBA00023125"/>
    </source>
</evidence>
<dbReference type="RefSeq" id="WP_135759821.1">
    <property type="nucleotide sequence ID" value="NZ_RQHW01000026.1"/>
</dbReference>
<dbReference type="InterPro" id="IPR009057">
    <property type="entry name" value="Homeodomain-like_sf"/>
</dbReference>
<dbReference type="GO" id="GO:0003677">
    <property type="term" value="F:DNA binding"/>
    <property type="evidence" value="ECO:0007669"/>
    <property type="project" value="UniProtKB-UniRule"/>
</dbReference>
<keyword evidence="1 2" id="KW-0238">DNA-binding</keyword>
<gene>
    <name evidence="4" type="ORF">EHS15_06875</name>
</gene>
<dbReference type="OrthoDB" id="9809772at2"/>
<dbReference type="AlphaFoldDB" id="A0A4R9M517"/>
<dbReference type="Gene3D" id="1.10.357.10">
    <property type="entry name" value="Tetracycline Repressor, domain 2"/>
    <property type="match status" value="1"/>
</dbReference>
<dbReference type="InterPro" id="IPR041478">
    <property type="entry name" value="TetR_C_27"/>
</dbReference>
<dbReference type="Pfam" id="PF00440">
    <property type="entry name" value="TetR_N"/>
    <property type="match status" value="1"/>
</dbReference>
<reference evidence="4" key="1">
    <citation type="journal article" date="2019" name="PLoS Negl. Trop. Dis.">
        <title>Revisiting the worldwide diversity of Leptospira species in the environment.</title>
        <authorList>
            <person name="Vincent A.T."/>
            <person name="Schiettekatte O."/>
            <person name="Bourhy P."/>
            <person name="Veyrier F.J."/>
            <person name="Picardeau M."/>
        </authorList>
    </citation>
    <scope>NUCLEOTIDE SEQUENCE [LARGE SCALE GENOMIC DNA]</scope>
    <source>
        <strain evidence="4">201300427</strain>
    </source>
</reference>
<dbReference type="PROSITE" id="PS50977">
    <property type="entry name" value="HTH_TETR_2"/>
    <property type="match status" value="1"/>
</dbReference>
<feature type="DNA-binding region" description="H-T-H motif" evidence="2">
    <location>
        <begin position="32"/>
        <end position="51"/>
    </location>
</feature>
<proteinExistence type="predicted"/>
<accession>A0A4R9M517</accession>
<dbReference type="PANTHER" id="PTHR43479">
    <property type="entry name" value="ACREF/ENVCD OPERON REPRESSOR-RELATED"/>
    <property type="match status" value="1"/>
</dbReference>
<evidence type="ECO:0000313" key="4">
    <source>
        <dbReference type="EMBL" id="TGN19818.1"/>
    </source>
</evidence>
<protein>
    <submittedName>
        <fullName evidence="4">TetR/AcrR family transcriptional regulator</fullName>
    </submittedName>
</protein>
<keyword evidence="5" id="KW-1185">Reference proteome</keyword>
<dbReference type="InterPro" id="IPR001647">
    <property type="entry name" value="HTH_TetR"/>
</dbReference>
<comment type="caution">
    <text evidence="4">The sequence shown here is derived from an EMBL/GenBank/DDBJ whole genome shotgun (WGS) entry which is preliminary data.</text>
</comment>
<dbReference type="SUPFAM" id="SSF46689">
    <property type="entry name" value="Homeodomain-like"/>
    <property type="match status" value="1"/>
</dbReference>
<organism evidence="4 5">
    <name type="scientific">Leptospira idonii</name>
    <dbReference type="NCBI Taxonomy" id="1193500"/>
    <lineage>
        <taxon>Bacteria</taxon>
        <taxon>Pseudomonadati</taxon>
        <taxon>Spirochaetota</taxon>
        <taxon>Spirochaetia</taxon>
        <taxon>Leptospirales</taxon>
        <taxon>Leptospiraceae</taxon>
        <taxon>Leptospira</taxon>
    </lineage>
</organism>
<dbReference type="Proteomes" id="UP000298058">
    <property type="component" value="Unassembled WGS sequence"/>
</dbReference>
<dbReference type="EMBL" id="RQHW01000026">
    <property type="protein sequence ID" value="TGN19818.1"/>
    <property type="molecule type" value="Genomic_DNA"/>
</dbReference>